<evidence type="ECO:0000313" key="2">
    <source>
        <dbReference type="Proteomes" id="UP001162905"/>
    </source>
</evidence>
<reference evidence="1" key="1">
    <citation type="submission" date="2022-01" db="EMBL/GenBank/DDBJ databases">
        <title>Pseudomonas sp. nov. isolated from Antarctic regolith.</title>
        <authorList>
            <person name="Novakova D."/>
            <person name="Sedlar K."/>
        </authorList>
    </citation>
    <scope>NUCLEOTIDE SEQUENCE</scope>
    <source>
        <strain evidence="1">P2647</strain>
    </source>
</reference>
<sequence>MTQETAVNPITGWEIATIPAMEAVRLQFSFISTPFQKLEEAQTGPAHLMTIAQARELIEALKKSVERLESRGPTQAPGRQH</sequence>
<accession>A0ABS9ICU6</accession>
<gene>
    <name evidence="1" type="ORF">L4G47_24140</name>
</gene>
<dbReference type="InterPro" id="IPR025730">
    <property type="entry name" value="Biofilm_BssS"/>
</dbReference>
<organism evidence="1 2">
    <name type="scientific">Pseudomonas petrae</name>
    <dbReference type="NCBI Taxonomy" id="2912190"/>
    <lineage>
        <taxon>Bacteria</taxon>
        <taxon>Pseudomonadati</taxon>
        <taxon>Pseudomonadota</taxon>
        <taxon>Gammaproteobacteria</taxon>
        <taxon>Pseudomonadales</taxon>
        <taxon>Pseudomonadaceae</taxon>
        <taxon>Pseudomonas</taxon>
    </lineage>
</organism>
<dbReference type="RefSeq" id="WP_237254597.1">
    <property type="nucleotide sequence ID" value="NZ_JAKJXH010000036.1"/>
</dbReference>
<name>A0ABS9ICU6_9PSED</name>
<dbReference type="Pfam" id="PF13991">
    <property type="entry name" value="BssS"/>
    <property type="match status" value="1"/>
</dbReference>
<comment type="caution">
    <text evidence="1">The sequence shown here is derived from an EMBL/GenBank/DDBJ whole genome shotgun (WGS) entry which is preliminary data.</text>
</comment>
<evidence type="ECO:0008006" key="3">
    <source>
        <dbReference type="Google" id="ProtNLM"/>
    </source>
</evidence>
<dbReference type="Proteomes" id="UP001162905">
    <property type="component" value="Unassembled WGS sequence"/>
</dbReference>
<proteinExistence type="predicted"/>
<protein>
    <recommendedName>
        <fullName evidence="3">BssS protein family protein</fullName>
    </recommendedName>
</protein>
<dbReference type="EMBL" id="JAKJXH010000036">
    <property type="protein sequence ID" value="MCF7545291.1"/>
    <property type="molecule type" value="Genomic_DNA"/>
</dbReference>
<keyword evidence="2" id="KW-1185">Reference proteome</keyword>
<evidence type="ECO:0000313" key="1">
    <source>
        <dbReference type="EMBL" id="MCF7545291.1"/>
    </source>
</evidence>